<dbReference type="Pfam" id="PF00485">
    <property type="entry name" value="PRK"/>
    <property type="match status" value="1"/>
</dbReference>
<keyword evidence="2" id="KW-0808">Transferase</keyword>
<proteinExistence type="predicted"/>
<name>A0ABT4S9L7_9ACTN</name>
<accession>A0ABT4S9L7</accession>
<organism evidence="2 3">
    <name type="scientific">Nonomuraea corallina</name>
    <dbReference type="NCBI Taxonomy" id="2989783"/>
    <lineage>
        <taxon>Bacteria</taxon>
        <taxon>Bacillati</taxon>
        <taxon>Actinomycetota</taxon>
        <taxon>Actinomycetes</taxon>
        <taxon>Streptosporangiales</taxon>
        <taxon>Streptosporangiaceae</taxon>
        <taxon>Nonomuraea</taxon>
    </lineage>
</organism>
<dbReference type="InterPro" id="IPR027417">
    <property type="entry name" value="P-loop_NTPase"/>
</dbReference>
<evidence type="ECO:0000313" key="3">
    <source>
        <dbReference type="Proteomes" id="UP001144036"/>
    </source>
</evidence>
<dbReference type="RefSeq" id="WP_270154714.1">
    <property type="nucleotide sequence ID" value="NZ_JAPNNL010000030.1"/>
</dbReference>
<gene>
    <name evidence="2" type="ORF">OUY22_10815</name>
</gene>
<feature type="domain" description="Phosphoribulokinase/uridine kinase" evidence="1">
    <location>
        <begin position="61"/>
        <end position="142"/>
    </location>
</feature>
<protein>
    <submittedName>
        <fullName evidence="2">(D)CMP kinase</fullName>
    </submittedName>
</protein>
<sequence length="189" mass="20537">MRSLARRIRTLPPSCGPVRLVAVDGPAGSGKTTYADALATTLGCQAVHADDFPVPWDEGPATWFAALFDQVLEPLRQGRPGGFRRYDWVRGAYAEPVAVPVAPVLIIEGVGTARKSAARLLAYAVWLEAPDDVRLRRVLERDGPGLEERWREWFAAERAWFAADDTRSRADLIVSTAPPGGGLTDDGPC</sequence>
<dbReference type="Proteomes" id="UP001144036">
    <property type="component" value="Unassembled WGS sequence"/>
</dbReference>
<evidence type="ECO:0000259" key="1">
    <source>
        <dbReference type="Pfam" id="PF00485"/>
    </source>
</evidence>
<dbReference type="GO" id="GO:0016301">
    <property type="term" value="F:kinase activity"/>
    <property type="evidence" value="ECO:0007669"/>
    <property type="project" value="UniProtKB-KW"/>
</dbReference>
<keyword evidence="2" id="KW-0418">Kinase</keyword>
<evidence type="ECO:0000313" key="2">
    <source>
        <dbReference type="EMBL" id="MDA0633912.1"/>
    </source>
</evidence>
<dbReference type="Gene3D" id="3.40.50.300">
    <property type="entry name" value="P-loop containing nucleotide triphosphate hydrolases"/>
    <property type="match status" value="1"/>
</dbReference>
<keyword evidence="3" id="KW-1185">Reference proteome</keyword>
<dbReference type="SUPFAM" id="SSF52540">
    <property type="entry name" value="P-loop containing nucleoside triphosphate hydrolases"/>
    <property type="match status" value="1"/>
</dbReference>
<reference evidence="2" key="1">
    <citation type="submission" date="2022-11" db="EMBL/GenBank/DDBJ databases">
        <title>Nonomuraea corallina sp. nov., a new species of the genus Nonomuraea isolated from sea side sediment in Thai sea.</title>
        <authorList>
            <person name="Ngamcharungchit C."/>
            <person name="Matsumoto A."/>
            <person name="Suriyachadkun C."/>
            <person name="Panbangred W."/>
            <person name="Inahashi Y."/>
            <person name="Intra B."/>
        </authorList>
    </citation>
    <scope>NUCLEOTIDE SEQUENCE</scope>
    <source>
        <strain evidence="2">MCN248</strain>
    </source>
</reference>
<dbReference type="InterPro" id="IPR006083">
    <property type="entry name" value="PRK/URK"/>
</dbReference>
<dbReference type="EMBL" id="JAPNNL010000030">
    <property type="protein sequence ID" value="MDA0633912.1"/>
    <property type="molecule type" value="Genomic_DNA"/>
</dbReference>
<comment type="caution">
    <text evidence="2">The sequence shown here is derived from an EMBL/GenBank/DDBJ whole genome shotgun (WGS) entry which is preliminary data.</text>
</comment>